<evidence type="ECO:0000256" key="3">
    <source>
        <dbReference type="ARBA" id="ARBA00023004"/>
    </source>
</evidence>
<dbReference type="InterPro" id="IPR001128">
    <property type="entry name" value="Cyt_P450"/>
</dbReference>
<comment type="similarity">
    <text evidence="1 5">Belongs to the cytochrome P450 family.</text>
</comment>
<keyword evidence="3 4" id="KW-0408">Iron</keyword>
<evidence type="ECO:0000256" key="5">
    <source>
        <dbReference type="RuleBase" id="RU000461"/>
    </source>
</evidence>
<evidence type="ECO:0000313" key="7">
    <source>
        <dbReference type="Proteomes" id="UP000762676"/>
    </source>
</evidence>
<evidence type="ECO:0000256" key="2">
    <source>
        <dbReference type="ARBA" id="ARBA00022723"/>
    </source>
</evidence>
<feature type="binding site" description="axial binding residue" evidence="4">
    <location>
        <position position="145"/>
    </location>
    <ligand>
        <name>heme</name>
        <dbReference type="ChEBI" id="CHEBI:30413"/>
    </ligand>
    <ligandPart>
        <name>Fe</name>
        <dbReference type="ChEBI" id="CHEBI:18248"/>
    </ligandPart>
</feature>
<dbReference type="PRINTS" id="PR00463">
    <property type="entry name" value="EP450I"/>
</dbReference>
<dbReference type="InterPro" id="IPR050182">
    <property type="entry name" value="Cytochrome_P450_fam2"/>
</dbReference>
<keyword evidence="5" id="KW-0560">Oxidoreductase</keyword>
<dbReference type="GO" id="GO:0020037">
    <property type="term" value="F:heme binding"/>
    <property type="evidence" value="ECO:0007669"/>
    <property type="project" value="InterPro"/>
</dbReference>
<comment type="caution">
    <text evidence="6">The sequence shown here is derived from an EMBL/GenBank/DDBJ whole genome shotgun (WGS) entry which is preliminary data.</text>
</comment>
<dbReference type="PROSITE" id="PS00086">
    <property type="entry name" value="CYTOCHROME_P450"/>
    <property type="match status" value="1"/>
</dbReference>
<dbReference type="AlphaFoldDB" id="A0AAV4GUL5"/>
<dbReference type="GO" id="GO:0005506">
    <property type="term" value="F:iron ion binding"/>
    <property type="evidence" value="ECO:0007669"/>
    <property type="project" value="InterPro"/>
</dbReference>
<protein>
    <submittedName>
        <fullName evidence="6">Cytochrome P450 2U1</fullName>
    </submittedName>
</protein>
<dbReference type="InterPro" id="IPR002401">
    <property type="entry name" value="Cyt_P450_E_grp-I"/>
</dbReference>
<dbReference type="Proteomes" id="UP000762676">
    <property type="component" value="Unassembled WGS sequence"/>
</dbReference>
<comment type="cofactor">
    <cofactor evidence="4">
        <name>heme</name>
        <dbReference type="ChEBI" id="CHEBI:30413"/>
    </cofactor>
</comment>
<dbReference type="Pfam" id="PF00067">
    <property type="entry name" value="p450"/>
    <property type="match status" value="1"/>
</dbReference>
<keyword evidence="5" id="KW-0503">Monooxygenase</keyword>
<evidence type="ECO:0000313" key="6">
    <source>
        <dbReference type="EMBL" id="GFR88959.1"/>
    </source>
</evidence>
<dbReference type="GO" id="GO:0005737">
    <property type="term" value="C:cytoplasm"/>
    <property type="evidence" value="ECO:0007669"/>
    <property type="project" value="TreeGrafter"/>
</dbReference>
<dbReference type="GO" id="GO:0016712">
    <property type="term" value="F:oxidoreductase activity, acting on paired donors, with incorporation or reduction of molecular oxygen, reduced flavin or flavoprotein as one donor, and incorporation of one atom of oxygen"/>
    <property type="evidence" value="ECO:0007669"/>
    <property type="project" value="TreeGrafter"/>
</dbReference>
<reference evidence="6 7" key="1">
    <citation type="journal article" date="2021" name="Elife">
        <title>Chloroplast acquisition without the gene transfer in kleptoplastic sea slugs, Plakobranchus ocellatus.</title>
        <authorList>
            <person name="Maeda T."/>
            <person name="Takahashi S."/>
            <person name="Yoshida T."/>
            <person name="Shimamura S."/>
            <person name="Takaki Y."/>
            <person name="Nagai Y."/>
            <person name="Toyoda A."/>
            <person name="Suzuki Y."/>
            <person name="Arimoto A."/>
            <person name="Ishii H."/>
            <person name="Satoh N."/>
            <person name="Nishiyama T."/>
            <person name="Hasebe M."/>
            <person name="Maruyama T."/>
            <person name="Minagawa J."/>
            <person name="Obokata J."/>
            <person name="Shigenobu S."/>
        </authorList>
    </citation>
    <scope>NUCLEOTIDE SEQUENCE [LARGE SCALE GENOMIC DNA]</scope>
</reference>
<accession>A0AAV4GUL5</accession>
<dbReference type="Gene3D" id="1.10.630.10">
    <property type="entry name" value="Cytochrome P450"/>
    <property type="match status" value="1"/>
</dbReference>
<dbReference type="GO" id="GO:0006805">
    <property type="term" value="P:xenobiotic metabolic process"/>
    <property type="evidence" value="ECO:0007669"/>
    <property type="project" value="TreeGrafter"/>
</dbReference>
<dbReference type="InterPro" id="IPR036396">
    <property type="entry name" value="Cyt_P450_sf"/>
</dbReference>
<name>A0AAV4GUL5_9GAST</name>
<keyword evidence="4 5" id="KW-0349">Heme</keyword>
<organism evidence="6 7">
    <name type="scientific">Elysia marginata</name>
    <dbReference type="NCBI Taxonomy" id="1093978"/>
    <lineage>
        <taxon>Eukaryota</taxon>
        <taxon>Metazoa</taxon>
        <taxon>Spiralia</taxon>
        <taxon>Lophotrochozoa</taxon>
        <taxon>Mollusca</taxon>
        <taxon>Gastropoda</taxon>
        <taxon>Heterobranchia</taxon>
        <taxon>Euthyneura</taxon>
        <taxon>Panpulmonata</taxon>
        <taxon>Sacoglossa</taxon>
        <taxon>Placobranchoidea</taxon>
        <taxon>Plakobranchidae</taxon>
        <taxon>Elysia</taxon>
    </lineage>
</organism>
<dbReference type="GO" id="GO:0006082">
    <property type="term" value="P:organic acid metabolic process"/>
    <property type="evidence" value="ECO:0007669"/>
    <property type="project" value="TreeGrafter"/>
</dbReference>
<dbReference type="InterPro" id="IPR017972">
    <property type="entry name" value="Cyt_P450_CS"/>
</dbReference>
<proteinExistence type="inferred from homology"/>
<dbReference type="PANTHER" id="PTHR24300:SF375">
    <property type="entry name" value="CYTOCHROME P450 FAMILY"/>
    <property type="match status" value="1"/>
</dbReference>
<evidence type="ECO:0000256" key="1">
    <source>
        <dbReference type="ARBA" id="ARBA00010617"/>
    </source>
</evidence>
<dbReference type="PRINTS" id="PR00385">
    <property type="entry name" value="P450"/>
</dbReference>
<sequence length="199" mass="22739">MDLFTAGTETASSTIIWCILLILHFPDVQTKIHEELDREVGLCRRPTMQDQSSLPYLRAVIKETQRLVSIVPFSLLHQTNEKITIGDYDIPKGTRVIPHLDSVLHDPHIWGPDVDVFRPERFLDNEGKVVHPEQFIPFSLGPRVCFGENMAKTELFLFLSSMFQRFRFECPDPENPPSLTPVIGLTAAFSSYKVVCLER</sequence>
<keyword evidence="2 4" id="KW-0479">Metal-binding</keyword>
<evidence type="ECO:0000256" key="4">
    <source>
        <dbReference type="PIRSR" id="PIRSR602401-1"/>
    </source>
</evidence>
<keyword evidence="7" id="KW-1185">Reference proteome</keyword>
<dbReference type="SUPFAM" id="SSF48264">
    <property type="entry name" value="Cytochrome P450"/>
    <property type="match status" value="1"/>
</dbReference>
<dbReference type="EMBL" id="BMAT01012273">
    <property type="protein sequence ID" value="GFR88959.1"/>
    <property type="molecule type" value="Genomic_DNA"/>
</dbReference>
<gene>
    <name evidence="6" type="ORF">ElyMa_006112200</name>
</gene>
<dbReference type="PANTHER" id="PTHR24300">
    <property type="entry name" value="CYTOCHROME P450 508A4-RELATED"/>
    <property type="match status" value="1"/>
</dbReference>